<gene>
    <name evidence="2" type="ORF">SAMN05443636_2907</name>
</gene>
<dbReference type="EMBL" id="FQWV01000009">
    <property type="protein sequence ID" value="SHH57675.1"/>
    <property type="molecule type" value="Genomic_DNA"/>
</dbReference>
<dbReference type="InterPro" id="IPR036237">
    <property type="entry name" value="Xyl_isomerase-like_sf"/>
</dbReference>
<reference evidence="2 3" key="1">
    <citation type="submission" date="2016-11" db="EMBL/GenBank/DDBJ databases">
        <authorList>
            <person name="Jaros S."/>
            <person name="Januszkiewicz K."/>
            <person name="Wedrychowicz H."/>
        </authorList>
    </citation>
    <scope>NUCLEOTIDE SEQUENCE [LARGE SCALE GENOMIC DNA]</scope>
    <source>
        <strain evidence="2 3">DSM 9297</strain>
    </source>
</reference>
<dbReference type="Pfam" id="PF01261">
    <property type="entry name" value="AP_endonuc_2"/>
    <property type="match status" value="1"/>
</dbReference>
<dbReference type="PANTHER" id="PTHR12110:SF21">
    <property type="entry name" value="XYLOSE ISOMERASE-LIKE TIM BARREL DOMAIN-CONTAINING PROTEIN"/>
    <property type="match status" value="1"/>
</dbReference>
<proteinExistence type="predicted"/>
<name>A0A1M5U3J6_9EURY</name>
<evidence type="ECO:0000259" key="1">
    <source>
        <dbReference type="Pfam" id="PF01261"/>
    </source>
</evidence>
<sequence>MFARLATVRVRPTLGFVTQLGIDLDDCIRFAGREGFDYVEVLMDGDNRRGSLAERAGDVRSSLAATDLDAAVHLPFPIDLGSPHDRQREGGVAELRACLDVAADLGAGTAVVHPTATAWDAAWDGDRLRPLVYDSLDRLADHAGPLGIELCAENIFGSVHTVAEMPALLEETTVSMTLDTGHARVSGYDEADTAAFVADHADRVRHVHLNDTRRPADEHLPFGAGTIDFEPILGAFPEGWDGSLSLEVGTRDLDYIGESKRRLETVLERVDAR</sequence>
<dbReference type="Proteomes" id="UP000184357">
    <property type="component" value="Unassembled WGS sequence"/>
</dbReference>
<dbReference type="GO" id="GO:0016853">
    <property type="term" value="F:isomerase activity"/>
    <property type="evidence" value="ECO:0007669"/>
    <property type="project" value="UniProtKB-KW"/>
</dbReference>
<accession>A0A1M5U3J6</accession>
<dbReference type="SUPFAM" id="SSF51658">
    <property type="entry name" value="Xylose isomerase-like"/>
    <property type="match status" value="1"/>
</dbReference>
<dbReference type="InterPro" id="IPR050312">
    <property type="entry name" value="IolE/XylAMocC-like"/>
</dbReference>
<feature type="domain" description="Xylose isomerase-like TIM barrel" evidence="1">
    <location>
        <begin position="30"/>
        <end position="252"/>
    </location>
</feature>
<protein>
    <submittedName>
        <fullName evidence="2">Sugar phosphate isomerase/epimerase</fullName>
    </submittedName>
</protein>
<dbReference type="AlphaFoldDB" id="A0A1M5U3J6"/>
<organism evidence="2 3">
    <name type="scientific">Halobaculum gomorrense</name>
    <dbReference type="NCBI Taxonomy" id="43928"/>
    <lineage>
        <taxon>Archaea</taxon>
        <taxon>Methanobacteriati</taxon>
        <taxon>Methanobacteriota</taxon>
        <taxon>Stenosarchaea group</taxon>
        <taxon>Halobacteria</taxon>
        <taxon>Halobacteriales</taxon>
        <taxon>Haloferacaceae</taxon>
        <taxon>Halobaculum</taxon>
    </lineage>
</organism>
<dbReference type="Gene3D" id="3.20.20.150">
    <property type="entry name" value="Divalent-metal-dependent TIM barrel enzymes"/>
    <property type="match status" value="1"/>
</dbReference>
<evidence type="ECO:0000313" key="2">
    <source>
        <dbReference type="EMBL" id="SHH57675.1"/>
    </source>
</evidence>
<dbReference type="STRING" id="43928.SAMN05443636_2907"/>
<keyword evidence="2" id="KW-0413">Isomerase</keyword>
<dbReference type="PANTHER" id="PTHR12110">
    <property type="entry name" value="HYDROXYPYRUVATE ISOMERASE"/>
    <property type="match status" value="1"/>
</dbReference>
<keyword evidence="3" id="KW-1185">Reference proteome</keyword>
<dbReference type="InterPro" id="IPR013022">
    <property type="entry name" value="Xyl_isomerase-like_TIM-brl"/>
</dbReference>
<evidence type="ECO:0000313" key="3">
    <source>
        <dbReference type="Proteomes" id="UP000184357"/>
    </source>
</evidence>